<protein>
    <submittedName>
        <fullName evidence="2">(rape) hypothetical protein</fullName>
    </submittedName>
    <submittedName>
        <fullName evidence="4">BnaA06g09820D protein</fullName>
    </submittedName>
    <submittedName>
        <fullName evidence="3">BnaC01g30130D protein</fullName>
    </submittedName>
</protein>
<evidence type="ECO:0000313" key="4">
    <source>
        <dbReference type="EMBL" id="CDY36529.1"/>
    </source>
</evidence>
<reference evidence="2" key="3">
    <citation type="submission" date="2021-01" db="EMBL/GenBank/DDBJ databases">
        <authorList>
            <consortium name="Genoscope - CEA"/>
            <person name="William W."/>
        </authorList>
    </citation>
    <scope>NUCLEOTIDE SEQUENCE</scope>
</reference>
<reference evidence="3 5" key="1">
    <citation type="journal article" date="2014" name="Science">
        <title>Plant genetics. Early allopolyploid evolution in the post-Neolithic Brassica napus oilseed genome.</title>
        <authorList>
            <person name="Chalhoub B."/>
            <person name="Denoeud F."/>
            <person name="Liu S."/>
            <person name="Parkin I.A."/>
            <person name="Tang H."/>
            <person name="Wang X."/>
            <person name="Chiquet J."/>
            <person name="Belcram H."/>
            <person name="Tong C."/>
            <person name="Samans B."/>
            <person name="Correa M."/>
            <person name="Da Silva C."/>
            <person name="Just J."/>
            <person name="Falentin C."/>
            <person name="Koh C.S."/>
            <person name="Le Clainche I."/>
            <person name="Bernard M."/>
            <person name="Bento P."/>
            <person name="Noel B."/>
            <person name="Labadie K."/>
            <person name="Alberti A."/>
            <person name="Charles M."/>
            <person name="Arnaud D."/>
            <person name="Guo H."/>
            <person name="Daviaud C."/>
            <person name="Alamery S."/>
            <person name="Jabbari K."/>
            <person name="Zhao M."/>
            <person name="Edger P.P."/>
            <person name="Chelaifa H."/>
            <person name="Tack D."/>
            <person name="Lassalle G."/>
            <person name="Mestiri I."/>
            <person name="Schnel N."/>
            <person name="Le Paslier M.C."/>
            <person name="Fan G."/>
            <person name="Renault V."/>
            <person name="Bayer P.E."/>
            <person name="Golicz A.A."/>
            <person name="Manoli S."/>
            <person name="Lee T.H."/>
            <person name="Thi V.H."/>
            <person name="Chalabi S."/>
            <person name="Hu Q."/>
            <person name="Fan C."/>
            <person name="Tollenaere R."/>
            <person name="Lu Y."/>
            <person name="Battail C."/>
            <person name="Shen J."/>
            <person name="Sidebottom C.H."/>
            <person name="Wang X."/>
            <person name="Canaguier A."/>
            <person name="Chauveau A."/>
            <person name="Berard A."/>
            <person name="Deniot G."/>
            <person name="Guan M."/>
            <person name="Liu Z."/>
            <person name="Sun F."/>
            <person name="Lim Y.P."/>
            <person name="Lyons E."/>
            <person name="Town C.D."/>
            <person name="Bancroft I."/>
            <person name="Wang X."/>
            <person name="Meng J."/>
            <person name="Ma J."/>
            <person name="Pires J.C."/>
            <person name="King G.J."/>
            <person name="Brunel D."/>
            <person name="Delourme R."/>
            <person name="Renard M."/>
            <person name="Aury J.M."/>
            <person name="Adams K.L."/>
            <person name="Batley J."/>
            <person name="Snowdon R.J."/>
            <person name="Tost J."/>
            <person name="Edwards D."/>
            <person name="Zhou Y."/>
            <person name="Hua W."/>
            <person name="Sharpe A.G."/>
            <person name="Paterson A.H."/>
            <person name="Guan C."/>
            <person name="Wincker P."/>
        </authorList>
    </citation>
    <scope>NUCLEOTIDE SEQUENCE [LARGE SCALE GENOMIC DNA]</scope>
    <source>
        <strain evidence="5">cv. Darmor-bzh</strain>
    </source>
</reference>
<evidence type="ECO:0000256" key="1">
    <source>
        <dbReference type="SAM" id="MobiDB-lite"/>
    </source>
</evidence>
<reference evidence="3" key="2">
    <citation type="submission" date="2014-06" db="EMBL/GenBank/DDBJ databases">
        <authorList>
            <person name="Genoscope - CEA"/>
        </authorList>
    </citation>
    <scope>NUCLEOTIDE SEQUENCE</scope>
</reference>
<evidence type="ECO:0000313" key="5">
    <source>
        <dbReference type="Proteomes" id="UP000028999"/>
    </source>
</evidence>
<name>A0A078GJA1_BRANA</name>
<dbReference type="EMBL" id="LK032173">
    <property type="protein sequence ID" value="CDY25344.1"/>
    <property type="molecule type" value="Genomic_DNA"/>
</dbReference>
<dbReference type="PaxDb" id="3708-A0A078GJA1"/>
<organism evidence="3 5">
    <name type="scientific">Brassica napus</name>
    <name type="common">Rape</name>
    <dbReference type="NCBI Taxonomy" id="3708"/>
    <lineage>
        <taxon>Eukaryota</taxon>
        <taxon>Viridiplantae</taxon>
        <taxon>Streptophyta</taxon>
        <taxon>Embryophyta</taxon>
        <taxon>Tracheophyta</taxon>
        <taxon>Spermatophyta</taxon>
        <taxon>Magnoliopsida</taxon>
        <taxon>eudicotyledons</taxon>
        <taxon>Gunneridae</taxon>
        <taxon>Pentapetalae</taxon>
        <taxon>rosids</taxon>
        <taxon>malvids</taxon>
        <taxon>Brassicales</taxon>
        <taxon>Brassicaceae</taxon>
        <taxon>Brassiceae</taxon>
        <taxon>Brassica</taxon>
    </lineage>
</organism>
<accession>A0A078GJA1</accession>
<sequence>MSFECCSFSDLHYQGDQTLSITTTLPPALYQHPLRVCGTLVAASLTLSSSEIVDDNGEGETVVIRPSPNDVEDMITRPPKE</sequence>
<evidence type="ECO:0000313" key="3">
    <source>
        <dbReference type="EMBL" id="CDY25344.1"/>
    </source>
</evidence>
<gene>
    <name evidence="3" type="primary">BnaC01g30130D</name>
    <name evidence="4" type="synonym">BnaA06g09820D</name>
    <name evidence="2" type="ORF">DARMORV10_A02P22900.1</name>
    <name evidence="3" type="ORF">GSBRNA2T00029453001</name>
    <name evidence="4" type="ORF">GSBRNA2T00062207001</name>
</gene>
<feature type="region of interest" description="Disordered" evidence="1">
    <location>
        <begin position="58"/>
        <end position="81"/>
    </location>
</feature>
<keyword evidence="5" id="KW-1185">Reference proteome</keyword>
<dbReference type="EMBL" id="LK032378">
    <property type="protein sequence ID" value="CDY36529.1"/>
    <property type="molecule type" value="Genomic_DNA"/>
</dbReference>
<dbReference type="EMBL" id="HG994356">
    <property type="protein sequence ID" value="CAF2140867.1"/>
    <property type="molecule type" value="Genomic_DNA"/>
</dbReference>
<proteinExistence type="predicted"/>
<dbReference type="Gramene" id="CDY25344">
    <property type="protein sequence ID" value="CDY25344"/>
    <property type="gene ID" value="GSBRNA2T00029453001"/>
</dbReference>
<dbReference type="Proteomes" id="UP000028999">
    <property type="component" value="Unassembled WGS sequence"/>
</dbReference>
<dbReference type="AlphaFoldDB" id="A0A078GJA1"/>
<dbReference type="Proteomes" id="UP001295469">
    <property type="component" value="Chromosome A02"/>
</dbReference>
<dbReference type="Gramene" id="CDY36529">
    <property type="protein sequence ID" value="CDY36529"/>
    <property type="gene ID" value="GSBRNA2T00062207001"/>
</dbReference>
<evidence type="ECO:0000313" key="2">
    <source>
        <dbReference type="EMBL" id="CAF2140867.1"/>
    </source>
</evidence>